<dbReference type="Gene3D" id="1.20.1070.10">
    <property type="entry name" value="Rhodopsin 7-helix transmembrane proteins"/>
    <property type="match status" value="1"/>
</dbReference>
<dbReference type="InterPro" id="IPR053066">
    <property type="entry name" value="ADGR_G7"/>
</dbReference>
<feature type="transmembrane region" description="Helical" evidence="5">
    <location>
        <begin position="265"/>
        <end position="286"/>
    </location>
</feature>
<proteinExistence type="predicted"/>
<comment type="caution">
    <text evidence="7">The sequence shown here is derived from an EMBL/GenBank/DDBJ whole genome shotgun (WGS) entry which is preliminary data.</text>
</comment>
<feature type="transmembrane region" description="Helical" evidence="5">
    <location>
        <begin position="217"/>
        <end position="239"/>
    </location>
</feature>
<comment type="subcellular location">
    <subcellularLocation>
        <location evidence="1">Membrane</location>
        <topology evidence="1">Multi-pass membrane protein</topology>
    </subcellularLocation>
</comment>
<protein>
    <submittedName>
        <fullName evidence="7">Adhesion G-protein coupled receptor G4</fullName>
    </submittedName>
</protein>
<accession>A0AAV4RB91</accession>
<dbReference type="InterPro" id="IPR000832">
    <property type="entry name" value="GPCR_2_secretin-like"/>
</dbReference>
<evidence type="ECO:0000256" key="3">
    <source>
        <dbReference type="ARBA" id="ARBA00022989"/>
    </source>
</evidence>
<dbReference type="GO" id="GO:0004930">
    <property type="term" value="F:G protein-coupled receptor activity"/>
    <property type="evidence" value="ECO:0007669"/>
    <property type="project" value="InterPro"/>
</dbReference>
<evidence type="ECO:0000313" key="8">
    <source>
        <dbReference type="Proteomes" id="UP001054945"/>
    </source>
</evidence>
<dbReference type="Proteomes" id="UP001054945">
    <property type="component" value="Unassembled WGS sequence"/>
</dbReference>
<evidence type="ECO:0000256" key="2">
    <source>
        <dbReference type="ARBA" id="ARBA00022692"/>
    </source>
</evidence>
<keyword evidence="8" id="KW-1185">Reference proteome</keyword>
<keyword evidence="4 5" id="KW-0472">Membrane</keyword>
<organism evidence="7 8">
    <name type="scientific">Caerostris extrusa</name>
    <name type="common">Bark spider</name>
    <name type="synonym">Caerostris bankana</name>
    <dbReference type="NCBI Taxonomy" id="172846"/>
    <lineage>
        <taxon>Eukaryota</taxon>
        <taxon>Metazoa</taxon>
        <taxon>Ecdysozoa</taxon>
        <taxon>Arthropoda</taxon>
        <taxon>Chelicerata</taxon>
        <taxon>Arachnida</taxon>
        <taxon>Araneae</taxon>
        <taxon>Araneomorphae</taxon>
        <taxon>Entelegynae</taxon>
        <taxon>Araneoidea</taxon>
        <taxon>Araneidae</taxon>
        <taxon>Caerostris</taxon>
    </lineage>
</organism>
<dbReference type="PANTHER" id="PTHR47767">
    <property type="entry name" value="ADHESION G PROTEIN-COUPLED RECEPTOR G7"/>
    <property type="match status" value="1"/>
</dbReference>
<evidence type="ECO:0000256" key="4">
    <source>
        <dbReference type="ARBA" id="ARBA00023136"/>
    </source>
</evidence>
<name>A0AAV4RB91_CAEEX</name>
<reference evidence="7 8" key="1">
    <citation type="submission" date="2021-06" db="EMBL/GenBank/DDBJ databases">
        <title>Caerostris extrusa draft genome.</title>
        <authorList>
            <person name="Kono N."/>
            <person name="Arakawa K."/>
        </authorList>
    </citation>
    <scope>NUCLEOTIDE SEQUENCE [LARGE SCALE GENOMIC DNA]</scope>
</reference>
<dbReference type="PROSITE" id="PS50261">
    <property type="entry name" value="G_PROTEIN_RECEP_F2_4"/>
    <property type="match status" value="1"/>
</dbReference>
<dbReference type="PANTHER" id="PTHR47767:SF1">
    <property type="entry name" value="ADHESION G PROTEIN-COUPLED RECEPTOR G7"/>
    <property type="match status" value="1"/>
</dbReference>
<gene>
    <name evidence="7" type="primary">Adgrg4_1</name>
    <name evidence="7" type="ORF">CEXT_95781</name>
</gene>
<keyword evidence="2 5" id="KW-0812">Transmembrane</keyword>
<dbReference type="GO" id="GO:0007166">
    <property type="term" value="P:cell surface receptor signaling pathway"/>
    <property type="evidence" value="ECO:0007669"/>
    <property type="project" value="InterPro"/>
</dbReference>
<evidence type="ECO:0000259" key="6">
    <source>
        <dbReference type="PROSITE" id="PS50261"/>
    </source>
</evidence>
<dbReference type="Pfam" id="PF00002">
    <property type="entry name" value="7tm_2"/>
    <property type="match status" value="1"/>
</dbReference>
<sequence length="369" mass="42422">MIRFFRKNQLQDGGSATRDRGTKAGGKQLLASWHIGFPDTLLPWFNNAQWIQCGEDFRIKNSMAIACIRLVSPRQSRYEYIKCHSYPTYLIRSLGVRLAIPSQWPGVLCLLERERTNMVTDGLITNQSGNSTICLSSRADIFSPSCWTPHQTKEFPDHLFTLSIIYHTLMWSPCGLVLTITYSLFRYPIHHCWCYSFNGLELHVVCHQPLRLLHQLPGALCLILFVNLTVFLMVTRVLFTPRNVSAKKPPQCTKKDKILVTTAQIRGAFTVMVLLGVSWVFGAFAVGEARLIFQYIFCVANSLQGFLIFLVRCLQYPEARSAWYQLLKTGTFKKYRGMVPPGSWSWKLQFWPQQARTDIRRPLDWAART</sequence>
<evidence type="ECO:0000256" key="1">
    <source>
        <dbReference type="ARBA" id="ARBA00004141"/>
    </source>
</evidence>
<keyword evidence="7" id="KW-0675">Receptor</keyword>
<dbReference type="AlphaFoldDB" id="A0AAV4RB91"/>
<evidence type="ECO:0000313" key="7">
    <source>
        <dbReference type="EMBL" id="GIY17946.1"/>
    </source>
</evidence>
<feature type="transmembrane region" description="Helical" evidence="5">
    <location>
        <begin position="159"/>
        <end position="185"/>
    </location>
</feature>
<evidence type="ECO:0000256" key="5">
    <source>
        <dbReference type="SAM" id="Phobius"/>
    </source>
</evidence>
<feature type="transmembrane region" description="Helical" evidence="5">
    <location>
        <begin position="292"/>
        <end position="311"/>
    </location>
</feature>
<feature type="domain" description="G-protein coupled receptors family 2 profile 2" evidence="6">
    <location>
        <begin position="192"/>
        <end position="316"/>
    </location>
</feature>
<dbReference type="EMBL" id="BPLR01007568">
    <property type="protein sequence ID" value="GIY17946.1"/>
    <property type="molecule type" value="Genomic_DNA"/>
</dbReference>
<dbReference type="InterPro" id="IPR017981">
    <property type="entry name" value="GPCR_2-like_7TM"/>
</dbReference>
<dbReference type="GO" id="GO:0016020">
    <property type="term" value="C:membrane"/>
    <property type="evidence" value="ECO:0007669"/>
    <property type="project" value="UniProtKB-SubCell"/>
</dbReference>
<keyword evidence="3 5" id="KW-1133">Transmembrane helix</keyword>